<proteinExistence type="predicted"/>
<organism evidence="2 3">
    <name type="scientific">Cronobacter phage LPCS28</name>
    <dbReference type="NCBI Taxonomy" id="2924885"/>
    <lineage>
        <taxon>Viruses</taxon>
        <taxon>Duplodnaviria</taxon>
        <taxon>Heunggongvirae</taxon>
        <taxon>Uroviricota</taxon>
        <taxon>Caudoviricetes</taxon>
        <taxon>Pantevenvirales</taxon>
        <taxon>Straboviridae</taxon>
        <taxon>Nanhuvirus</taxon>
        <taxon>Nanhuvirus LPCS28</taxon>
    </lineage>
</organism>
<sequence>MIGNRLRILAAEQMDFYSDIPSDFRRDEKNNDLGVIKNIAAVQQSMVGIINTKKGSRPFNPNFGCDIHGSLFENMTDASMFTIEKSITYAVQQYEPRVRLQNVTITPNYDQNEYIVTIYYALITDLNYIYKLKLGLRNEQN</sequence>
<dbReference type="Proteomes" id="UP000832072">
    <property type="component" value="Segment"/>
</dbReference>
<reference evidence="2 3" key="1">
    <citation type="submission" date="2022-02" db="EMBL/GenBank/DDBJ databases">
        <authorList>
            <person name="Tian F."/>
            <person name="Li J."/>
            <person name="Li F."/>
            <person name="Tong Y."/>
        </authorList>
    </citation>
    <scope>NUCLEOTIDE SEQUENCE [LARGE SCALE GENOMIC DNA]</scope>
</reference>
<dbReference type="Gene3D" id="3.10.450.40">
    <property type="match status" value="1"/>
</dbReference>
<accession>A0AAE9G9G9</accession>
<dbReference type="SUPFAM" id="SSF160719">
    <property type="entry name" value="gpW/gp25-like"/>
    <property type="match status" value="1"/>
</dbReference>
<dbReference type="Pfam" id="PF04965">
    <property type="entry name" value="GPW_gp25"/>
    <property type="match status" value="1"/>
</dbReference>
<dbReference type="InterPro" id="IPR007048">
    <property type="entry name" value="IraD/Gp25-like"/>
</dbReference>
<protein>
    <recommendedName>
        <fullName evidence="1">IraD/Gp25-like domain-containing protein</fullName>
    </recommendedName>
</protein>
<gene>
    <name evidence="2" type="ORF">EHEKIMEA_00261</name>
</gene>
<keyword evidence="3" id="KW-1185">Reference proteome</keyword>
<evidence type="ECO:0000313" key="3">
    <source>
        <dbReference type="Proteomes" id="UP000832072"/>
    </source>
</evidence>
<feature type="domain" description="IraD/Gp25-like" evidence="1">
    <location>
        <begin position="40"/>
        <end position="124"/>
    </location>
</feature>
<dbReference type="EMBL" id="OM638103">
    <property type="protein sequence ID" value="UNY47143.1"/>
    <property type="molecule type" value="Genomic_DNA"/>
</dbReference>
<evidence type="ECO:0000313" key="2">
    <source>
        <dbReference type="EMBL" id="UNY47143.1"/>
    </source>
</evidence>
<name>A0AAE9G9G9_9CAUD</name>
<evidence type="ECO:0000259" key="1">
    <source>
        <dbReference type="Pfam" id="PF04965"/>
    </source>
</evidence>